<evidence type="ECO:0000313" key="8">
    <source>
        <dbReference type="EMBL" id="PJO64036.1"/>
    </source>
</evidence>
<dbReference type="NCBIfam" id="NF007392">
    <property type="entry name" value="PRK09918.1"/>
    <property type="match status" value="1"/>
</dbReference>
<feature type="signal peptide" evidence="6">
    <location>
        <begin position="1"/>
        <end position="33"/>
    </location>
</feature>
<gene>
    <name evidence="8" type="ORF">CWD88_22655</name>
</gene>
<feature type="domain" description="Pili assembly chaperone N-terminal" evidence="7">
    <location>
        <begin position="37"/>
        <end position="143"/>
    </location>
</feature>
<keyword evidence="4" id="KW-0574">Periplasm</keyword>
<dbReference type="InterPro" id="IPR036316">
    <property type="entry name" value="Pili_assmbl_chap_C_dom_sf"/>
</dbReference>
<comment type="caution">
    <text evidence="8">The sequence shown here is derived from an EMBL/GenBank/DDBJ whole genome shotgun (WGS) entry which is preliminary data.</text>
</comment>
<keyword evidence="5" id="KW-0143">Chaperone</keyword>
<evidence type="ECO:0000256" key="2">
    <source>
        <dbReference type="ARBA" id="ARBA00007399"/>
    </source>
</evidence>
<dbReference type="SUPFAM" id="SSF49584">
    <property type="entry name" value="Periplasmic chaperone C-domain"/>
    <property type="match status" value="1"/>
</dbReference>
<evidence type="ECO:0000256" key="1">
    <source>
        <dbReference type="ARBA" id="ARBA00004418"/>
    </source>
</evidence>
<reference evidence="8 9" key="1">
    <citation type="submission" date="2017-11" db="EMBL/GenBank/DDBJ databases">
        <title>Molecular characterization of Burkholderia pseudomallei and closely related isolates from Vietnam.</title>
        <authorList>
            <person name="Ustinov D.V."/>
            <person name="Antonov A.S."/>
            <person name="Avdusheva E.F."/>
            <person name="Shpak I.M."/>
            <person name="Zakharova I.B."/>
            <person name="Thi L.A."/>
            <person name="Teteryatnikova N."/>
            <person name="Lopasteyskaya Y.A."/>
            <person name="Kuzyutina J.A."/>
            <person name="Ngo T.N."/>
            <person name="Victorov D.V."/>
        </authorList>
    </citation>
    <scope>NUCLEOTIDE SEQUENCE [LARGE SCALE GENOMIC DNA]</scope>
    <source>
        <strain evidence="8 9">V1512</strain>
    </source>
</reference>
<comment type="subcellular location">
    <subcellularLocation>
        <location evidence="1">Periplasm</location>
    </subcellularLocation>
</comment>
<evidence type="ECO:0000256" key="5">
    <source>
        <dbReference type="ARBA" id="ARBA00023186"/>
    </source>
</evidence>
<evidence type="ECO:0000256" key="3">
    <source>
        <dbReference type="ARBA" id="ARBA00022729"/>
    </source>
</evidence>
<dbReference type="SUPFAM" id="SSF49354">
    <property type="entry name" value="PapD-like"/>
    <property type="match status" value="1"/>
</dbReference>
<dbReference type="InterPro" id="IPR050643">
    <property type="entry name" value="Periplasmic_pilus_chap"/>
</dbReference>
<evidence type="ECO:0000256" key="6">
    <source>
        <dbReference type="SAM" id="SignalP"/>
    </source>
</evidence>
<dbReference type="GO" id="GO:0071555">
    <property type="term" value="P:cell wall organization"/>
    <property type="evidence" value="ECO:0007669"/>
    <property type="project" value="InterPro"/>
</dbReference>
<evidence type="ECO:0000256" key="4">
    <source>
        <dbReference type="ARBA" id="ARBA00022764"/>
    </source>
</evidence>
<comment type="similarity">
    <text evidence="2">Belongs to the periplasmic pilus chaperone family.</text>
</comment>
<keyword evidence="3 6" id="KW-0732">Signal</keyword>
<organism evidence="8 9">
    <name type="scientific">Burkholderia pseudomallei</name>
    <name type="common">Pseudomonas pseudomallei</name>
    <dbReference type="NCBI Taxonomy" id="28450"/>
    <lineage>
        <taxon>Bacteria</taxon>
        <taxon>Pseudomonadati</taxon>
        <taxon>Pseudomonadota</taxon>
        <taxon>Betaproteobacteria</taxon>
        <taxon>Burkholderiales</taxon>
        <taxon>Burkholderiaceae</taxon>
        <taxon>Burkholderia</taxon>
        <taxon>pseudomallei group</taxon>
    </lineage>
</organism>
<protein>
    <submittedName>
        <fullName evidence="8">Periplasmic chaperone protein</fullName>
    </submittedName>
</protein>
<dbReference type="AlphaFoldDB" id="A0AAX0U6L8"/>
<dbReference type="Proteomes" id="UP000231878">
    <property type="component" value="Unassembled WGS sequence"/>
</dbReference>
<dbReference type="GO" id="GO:0030288">
    <property type="term" value="C:outer membrane-bounded periplasmic space"/>
    <property type="evidence" value="ECO:0007669"/>
    <property type="project" value="InterPro"/>
</dbReference>
<evidence type="ECO:0000259" key="7">
    <source>
        <dbReference type="Pfam" id="PF00345"/>
    </source>
</evidence>
<feature type="chain" id="PRO_5043443778" evidence="6">
    <location>
        <begin position="34"/>
        <end position="236"/>
    </location>
</feature>
<dbReference type="EMBL" id="PHRB01000025">
    <property type="protein sequence ID" value="PJO64036.1"/>
    <property type="molecule type" value="Genomic_DNA"/>
</dbReference>
<dbReference type="InterPro" id="IPR008962">
    <property type="entry name" value="PapD-like_sf"/>
</dbReference>
<name>A0AAX0U6L8_BURPE</name>
<proteinExistence type="inferred from homology"/>
<dbReference type="PANTHER" id="PTHR30251:SF3">
    <property type="entry name" value="FIMBRIAL CHAPARONE PROTEIN"/>
    <property type="match status" value="1"/>
</dbReference>
<dbReference type="InterPro" id="IPR016147">
    <property type="entry name" value="Pili_assmbl_chaperone_N"/>
</dbReference>
<dbReference type="SMR" id="A0AAX0U6L8"/>
<accession>A0AAX0U6L8</accession>
<sequence length="236" mass="25974">MNSLMLSHILFRSSRIKTFLASLFAACSLQSHAATFTLENPTIIFNETDQRVAFNVKNDGESPMLLISKLEDLGEDKLSQRFLIAPPIARIDPGQSQQINFSLKKGAKLEHEYMLKASFEGVSQTGRGSLVMPVRQEIGFLVQAGAIPVSKTPWDNLKLSVKDKQLTLSNPSAHVIRLAPSVKLLPTNKMVALAHAYLMPGESRTVEIDDAADKIEIVPLSRYGLVLPAVTMPVQH</sequence>
<dbReference type="InterPro" id="IPR013783">
    <property type="entry name" value="Ig-like_fold"/>
</dbReference>
<evidence type="ECO:0000313" key="9">
    <source>
        <dbReference type="Proteomes" id="UP000231878"/>
    </source>
</evidence>
<dbReference type="Gene3D" id="2.60.40.10">
    <property type="entry name" value="Immunoglobulins"/>
    <property type="match status" value="1"/>
</dbReference>
<dbReference type="Pfam" id="PF00345">
    <property type="entry name" value="PapD_N"/>
    <property type="match status" value="1"/>
</dbReference>
<dbReference type="PANTHER" id="PTHR30251">
    <property type="entry name" value="PILUS ASSEMBLY CHAPERONE"/>
    <property type="match status" value="1"/>
</dbReference>